<comment type="similarity">
    <text evidence="1">Belongs to the phytochrome family.</text>
</comment>
<proteinExistence type="inferred from homology"/>
<dbReference type="Proteomes" id="UP000327157">
    <property type="component" value="Chromosome 17"/>
</dbReference>
<dbReference type="PANTHER" id="PTHR47876">
    <property type="entry name" value="OS08G0260000 PROTEIN"/>
    <property type="match status" value="1"/>
</dbReference>
<organism evidence="9 10">
    <name type="scientific">Pyrus ussuriensis x Pyrus communis</name>
    <dbReference type="NCBI Taxonomy" id="2448454"/>
    <lineage>
        <taxon>Eukaryota</taxon>
        <taxon>Viridiplantae</taxon>
        <taxon>Streptophyta</taxon>
        <taxon>Embryophyta</taxon>
        <taxon>Tracheophyta</taxon>
        <taxon>Spermatophyta</taxon>
        <taxon>Magnoliopsida</taxon>
        <taxon>eudicotyledons</taxon>
        <taxon>Gunneridae</taxon>
        <taxon>Pentapetalae</taxon>
        <taxon>rosids</taxon>
        <taxon>fabids</taxon>
        <taxon>Rosales</taxon>
        <taxon>Rosaceae</taxon>
        <taxon>Amygdaloideae</taxon>
        <taxon>Maleae</taxon>
        <taxon>Pyrus</taxon>
    </lineage>
</organism>
<reference evidence="10" key="2">
    <citation type="submission" date="2019-10" db="EMBL/GenBank/DDBJ databases">
        <title>A de novo genome assembly of a pear dwarfing rootstock.</title>
        <authorList>
            <person name="Wang F."/>
            <person name="Wang J."/>
            <person name="Li S."/>
            <person name="Zhang Y."/>
            <person name="Fang M."/>
            <person name="Ma L."/>
            <person name="Zhao Y."/>
            <person name="Jiang S."/>
        </authorList>
    </citation>
    <scope>NUCLEOTIDE SEQUENCE [LARGE SCALE GENOMIC DNA]</scope>
</reference>
<dbReference type="InterPro" id="IPR013767">
    <property type="entry name" value="PAS_fold"/>
</dbReference>
<sequence length="573" mass="63985">MSSVSLNKMNSSRSSSSQSKPGVRVFSQTPIDAKLDIDFQESERCFDYSASVDCNKSSSTNNRGSLIQPFGCLIAVDEKNSTVLAYSVNAPEMLDLAPHAVSNIEQQEALTFGADVPSDVPVTAAGALKSYKLPAKAISNLQSLPSGNLSLLCDFTVKEVSDLTGYDCIMVYKFHEDEHGVVIAEYHRPDLEPYLGLHFPATDVPQASRFLFMRNKYMESMGSIASLVMFVTIKDNVYEMDTGYLGASALGDEVCAFRSHTAKETKWGGAKHDPDDKDDGRKMQPRSSFKAFLELILRVSLPDKPVDDSKVIVKAPSVDDRIERVDELALSQMKWFDLLSQLYSALPSICDYVGIVRRPSALIPPIFLTDENIRCLEWNDAMQNLSGLRREEAVGRMLIGEVMNHDTLTKLNILLNGVIIGEEVCKLLFGSRSGYLRRLCQDQLAKIVDDTDLEGIKECYMEINSIEFNLGETVEVVVNQVMIELSPKKERIGMTMHIVHLEFGITHIAWGIPDDIIQEMFHGSHRISKEGLGLQMSQNLVKIMNGTVRYQREAGRAYFIMLIEFPLVHQIGR</sequence>
<feature type="domain" description="Phytochrome chromophore attachment site" evidence="7">
    <location>
        <begin position="148"/>
        <end position="216"/>
    </location>
</feature>
<evidence type="ECO:0000256" key="3">
    <source>
        <dbReference type="ARBA" id="ARBA00022606"/>
    </source>
</evidence>
<evidence type="ECO:0000259" key="8">
    <source>
        <dbReference type="PROSITE" id="PS50112"/>
    </source>
</evidence>
<dbReference type="InterPro" id="IPR035965">
    <property type="entry name" value="PAS-like_dom_sf"/>
</dbReference>
<evidence type="ECO:0000256" key="2">
    <source>
        <dbReference type="ARBA" id="ARBA00022543"/>
    </source>
</evidence>
<feature type="region of interest" description="Disordered" evidence="6">
    <location>
        <begin position="1"/>
        <end position="24"/>
    </location>
</feature>
<dbReference type="Pfam" id="PF00360">
    <property type="entry name" value="PHY"/>
    <property type="match status" value="1"/>
</dbReference>
<dbReference type="GO" id="GO:0009881">
    <property type="term" value="F:photoreceptor activity"/>
    <property type="evidence" value="ECO:0007669"/>
    <property type="project" value="UniProtKB-KW"/>
</dbReference>
<feature type="domain" description="PAS" evidence="8">
    <location>
        <begin position="360"/>
        <end position="422"/>
    </location>
</feature>
<dbReference type="OrthoDB" id="1737312at2759"/>
<dbReference type="InterPro" id="IPR029016">
    <property type="entry name" value="GAF-like_dom_sf"/>
</dbReference>
<dbReference type="InterPro" id="IPR000014">
    <property type="entry name" value="PAS"/>
</dbReference>
<reference evidence="9 10" key="3">
    <citation type="submission" date="2019-11" db="EMBL/GenBank/DDBJ databases">
        <title>A de novo genome assembly of a pear dwarfing rootstock.</title>
        <authorList>
            <person name="Wang F."/>
            <person name="Wang J."/>
            <person name="Li S."/>
            <person name="Zhang Y."/>
            <person name="Fang M."/>
            <person name="Ma L."/>
            <person name="Zhao Y."/>
            <person name="Jiang S."/>
        </authorList>
    </citation>
    <scope>NUCLEOTIDE SEQUENCE [LARGE SCALE GENOMIC DNA]</scope>
    <source>
        <strain evidence="9">S2</strain>
        <tissue evidence="9">Leaf</tissue>
    </source>
</reference>
<feature type="compositionally biased region" description="Low complexity" evidence="6">
    <location>
        <begin position="1"/>
        <end position="19"/>
    </location>
</feature>
<keyword evidence="2" id="KW-0600">Photoreceptor protein</keyword>
<keyword evidence="10" id="KW-1185">Reference proteome</keyword>
<evidence type="ECO:0000256" key="5">
    <source>
        <dbReference type="ARBA" id="ARBA00023170"/>
    </source>
</evidence>
<evidence type="ECO:0000256" key="6">
    <source>
        <dbReference type="SAM" id="MobiDB-lite"/>
    </source>
</evidence>
<reference evidence="9 10" key="1">
    <citation type="submission" date="2019-09" db="EMBL/GenBank/DDBJ databases">
        <authorList>
            <person name="Ou C."/>
        </authorList>
    </citation>
    <scope>NUCLEOTIDE SEQUENCE [LARGE SCALE GENOMIC DNA]</scope>
    <source>
        <strain evidence="9">S2</strain>
        <tissue evidence="9">Leaf</tissue>
    </source>
</reference>
<dbReference type="SUPFAM" id="SSF55874">
    <property type="entry name" value="ATPase domain of HSP90 chaperone/DNA topoisomerase II/histidine kinase"/>
    <property type="match status" value="1"/>
</dbReference>
<gene>
    <name evidence="9" type="ORF">D8674_018742</name>
</gene>
<evidence type="ECO:0000256" key="1">
    <source>
        <dbReference type="ARBA" id="ARBA00008235"/>
    </source>
</evidence>
<accession>A0A5N5GAZ8</accession>
<dbReference type="CDD" id="cd00130">
    <property type="entry name" value="PAS"/>
    <property type="match status" value="1"/>
</dbReference>
<keyword evidence="5" id="KW-0675">Receptor</keyword>
<evidence type="ECO:0000313" key="10">
    <source>
        <dbReference type="Proteomes" id="UP000327157"/>
    </source>
</evidence>
<dbReference type="InterPro" id="IPR013654">
    <property type="entry name" value="PAS_2"/>
</dbReference>
<dbReference type="PROSITE" id="PS50046">
    <property type="entry name" value="PHYTOCHROME_2"/>
    <property type="match status" value="1"/>
</dbReference>
<dbReference type="InterPro" id="IPR016132">
    <property type="entry name" value="Phyto_chromo_attachment"/>
</dbReference>
<dbReference type="PANTHER" id="PTHR47876:SF3">
    <property type="entry name" value="PHYTOCHROME 1"/>
    <property type="match status" value="1"/>
</dbReference>
<dbReference type="Pfam" id="PF08446">
    <property type="entry name" value="PAS_2"/>
    <property type="match status" value="1"/>
</dbReference>
<dbReference type="AlphaFoldDB" id="A0A5N5GAZ8"/>
<dbReference type="Gene3D" id="3.30.450.20">
    <property type="entry name" value="PAS domain"/>
    <property type="match status" value="1"/>
</dbReference>
<name>A0A5N5GAZ8_9ROSA</name>
<dbReference type="Gene3D" id="3.30.450.40">
    <property type="match status" value="1"/>
</dbReference>
<dbReference type="PROSITE" id="PS50112">
    <property type="entry name" value="PAS"/>
    <property type="match status" value="1"/>
</dbReference>
<dbReference type="InterPro" id="IPR036890">
    <property type="entry name" value="HATPase_C_sf"/>
</dbReference>
<comment type="caution">
    <text evidence="9">The sequence shown here is derived from an EMBL/GenBank/DDBJ whole genome shotgun (WGS) entry which is preliminary data.</text>
</comment>
<dbReference type="Pfam" id="PF00989">
    <property type="entry name" value="PAS"/>
    <property type="match status" value="1"/>
</dbReference>
<evidence type="ECO:0000313" key="9">
    <source>
        <dbReference type="EMBL" id="KAB2610710.1"/>
    </source>
</evidence>
<keyword evidence="4" id="KW-0157">Chromophore</keyword>
<evidence type="ECO:0000259" key="7">
    <source>
        <dbReference type="PROSITE" id="PS50046"/>
    </source>
</evidence>
<dbReference type="SUPFAM" id="SSF55781">
    <property type="entry name" value="GAF domain-like"/>
    <property type="match status" value="2"/>
</dbReference>
<protein>
    <submittedName>
        <fullName evidence="9">Phytochrome C</fullName>
    </submittedName>
</protein>
<dbReference type="EMBL" id="SMOL01000487">
    <property type="protein sequence ID" value="KAB2610710.1"/>
    <property type="molecule type" value="Genomic_DNA"/>
</dbReference>
<dbReference type="SUPFAM" id="SSF55785">
    <property type="entry name" value="PYP-like sensor domain (PAS domain)"/>
    <property type="match status" value="2"/>
</dbReference>
<dbReference type="InterPro" id="IPR013515">
    <property type="entry name" value="Phytochrome_cen-reg"/>
</dbReference>
<dbReference type="GO" id="GO:0006355">
    <property type="term" value="P:regulation of DNA-templated transcription"/>
    <property type="evidence" value="ECO:0007669"/>
    <property type="project" value="InterPro"/>
</dbReference>
<keyword evidence="3" id="KW-0716">Sensory transduction</keyword>
<dbReference type="GO" id="GO:0009584">
    <property type="term" value="P:detection of visible light"/>
    <property type="evidence" value="ECO:0007669"/>
    <property type="project" value="InterPro"/>
</dbReference>
<evidence type="ECO:0000256" key="4">
    <source>
        <dbReference type="ARBA" id="ARBA00022991"/>
    </source>
</evidence>